<gene>
    <name evidence="3" type="ORF">RZS32_001160</name>
</gene>
<reference evidence="3 4" key="1">
    <citation type="submission" date="2024-02" db="EMBL/GenBank/DDBJ databases">
        <title>Roseovarius strain W115 nov., isolated from a marine algae.</title>
        <authorList>
            <person name="Lee M.W."/>
            <person name="Lee J.K."/>
            <person name="Kim J.M."/>
            <person name="Choi D.G."/>
            <person name="Baek J.H."/>
            <person name="Bayburt H."/>
            <person name="Jung J.J."/>
            <person name="Han D.M."/>
            <person name="Jeon C.O."/>
        </authorList>
    </citation>
    <scope>NUCLEOTIDE SEQUENCE [LARGE SCALE GENOMIC DNA]</scope>
    <source>
        <strain evidence="3 4">W115</strain>
    </source>
</reference>
<protein>
    <submittedName>
        <fullName evidence="3">VPLPA-CTERM sorting domain-containing protein</fullName>
    </submittedName>
</protein>
<dbReference type="Proteomes" id="UP001281305">
    <property type="component" value="Chromosome"/>
</dbReference>
<keyword evidence="1" id="KW-0472">Membrane</keyword>
<evidence type="ECO:0000313" key="4">
    <source>
        <dbReference type="Proteomes" id="UP001281305"/>
    </source>
</evidence>
<dbReference type="NCBIfam" id="TIGR03370">
    <property type="entry name" value="VPLPA-CTERM"/>
    <property type="match status" value="1"/>
</dbReference>
<evidence type="ECO:0000256" key="2">
    <source>
        <dbReference type="SAM" id="SignalP"/>
    </source>
</evidence>
<keyword evidence="2" id="KW-0732">Signal</keyword>
<keyword evidence="1" id="KW-0812">Transmembrane</keyword>
<proteinExistence type="predicted"/>
<keyword evidence="4" id="KW-1185">Reference proteome</keyword>
<feature type="signal peptide" evidence="2">
    <location>
        <begin position="1"/>
        <end position="22"/>
    </location>
</feature>
<evidence type="ECO:0000256" key="1">
    <source>
        <dbReference type="SAM" id="Phobius"/>
    </source>
</evidence>
<dbReference type="EMBL" id="CP146606">
    <property type="protein sequence ID" value="WYK18524.1"/>
    <property type="molecule type" value="Genomic_DNA"/>
</dbReference>
<dbReference type="RefSeq" id="WP_317055210.1">
    <property type="nucleotide sequence ID" value="NZ_CP146606.1"/>
</dbReference>
<feature type="chain" id="PRO_5046213484" evidence="2">
    <location>
        <begin position="23"/>
        <end position="210"/>
    </location>
</feature>
<sequence>MFKTLKLAAALILGLSATSSQAATFTYDLFDHPDGGLSAFDYGLRLDYYDRVFSFENGGDATLVYNDSDGTATISGTMRESLGNGMFGQLWDIVYSFTGLTDLGDGAFRSENNSGAGSISLGMTSLVLGTKSNGSYYFELDDDGHRLGGHSGFPSDTFVGRGWVDPYSNLGGANDFLFTAQISPVPLPAGAWLLLSGLFGIGVLKRRQRS</sequence>
<dbReference type="InterPro" id="IPR022472">
    <property type="entry name" value="VPLPA-CTERM"/>
</dbReference>
<evidence type="ECO:0000313" key="3">
    <source>
        <dbReference type="EMBL" id="WYK18524.1"/>
    </source>
</evidence>
<feature type="transmembrane region" description="Helical" evidence="1">
    <location>
        <begin position="185"/>
        <end position="204"/>
    </location>
</feature>
<organism evidence="3 4">
    <name type="scientific">Roseovarius rhodophyticola</name>
    <dbReference type="NCBI Taxonomy" id="3080827"/>
    <lineage>
        <taxon>Bacteria</taxon>
        <taxon>Pseudomonadati</taxon>
        <taxon>Pseudomonadota</taxon>
        <taxon>Alphaproteobacteria</taxon>
        <taxon>Rhodobacterales</taxon>
        <taxon>Roseobacteraceae</taxon>
        <taxon>Roseovarius</taxon>
    </lineage>
</organism>
<keyword evidence="1" id="KW-1133">Transmembrane helix</keyword>
<accession>A0ABZ2TFS7</accession>
<name>A0ABZ2TFS7_9RHOB</name>